<feature type="region of interest" description="Disordered" evidence="2">
    <location>
        <begin position="31"/>
        <end position="53"/>
    </location>
</feature>
<dbReference type="eggNOG" id="COG2273">
    <property type="taxonomic scope" value="Bacteria"/>
</dbReference>
<dbReference type="SUPFAM" id="SSF49899">
    <property type="entry name" value="Concanavalin A-like lectins/glucanases"/>
    <property type="match status" value="1"/>
</dbReference>
<dbReference type="PANTHER" id="PTHR10963:SF55">
    <property type="entry name" value="GLYCOSIDE HYDROLASE FAMILY 16 PROTEIN"/>
    <property type="match status" value="1"/>
</dbReference>
<dbReference type="SUPFAM" id="SSF141072">
    <property type="entry name" value="CalX-like"/>
    <property type="match status" value="1"/>
</dbReference>
<reference evidence="5 6" key="1">
    <citation type="submission" date="2014-03" db="EMBL/GenBank/DDBJ databases">
        <title>Genome sequence of Sphingobium yanoikuyae B1.</title>
        <authorList>
            <person name="Gan H.M."/>
            <person name="Gan H.Y."/>
            <person name="Savka M.A."/>
        </authorList>
    </citation>
    <scope>NUCLEOTIDE SEQUENCE [LARGE SCALE GENOMIC DNA]</scope>
    <source>
        <strain evidence="5 6">B1</strain>
    </source>
</reference>
<dbReference type="PROSITE" id="PS51762">
    <property type="entry name" value="GH16_2"/>
    <property type="match status" value="1"/>
</dbReference>
<dbReference type="InterPro" id="IPR013320">
    <property type="entry name" value="ConA-like_dom_sf"/>
</dbReference>
<dbReference type="Pfam" id="PF00722">
    <property type="entry name" value="Glyco_hydro_16"/>
    <property type="match status" value="1"/>
</dbReference>
<keyword evidence="3" id="KW-0732">Signal</keyword>
<dbReference type="Proteomes" id="UP000028534">
    <property type="component" value="Unassembled WGS sequence"/>
</dbReference>
<dbReference type="STRING" id="13690.AX777_08715"/>
<dbReference type="AlphaFoldDB" id="A0A084EG66"/>
<feature type="signal peptide" evidence="3">
    <location>
        <begin position="1"/>
        <end position="21"/>
    </location>
</feature>
<dbReference type="GO" id="GO:0004553">
    <property type="term" value="F:hydrolase activity, hydrolyzing O-glycosyl compounds"/>
    <property type="evidence" value="ECO:0007669"/>
    <property type="project" value="InterPro"/>
</dbReference>
<accession>A0A084EG66</accession>
<dbReference type="InterPro" id="IPR038081">
    <property type="entry name" value="CalX-like_sf"/>
</dbReference>
<feature type="domain" description="GH16" evidence="4">
    <location>
        <begin position="237"/>
        <end position="464"/>
    </location>
</feature>
<comment type="similarity">
    <text evidence="1">Belongs to the glycosyl hydrolase 16 family.</text>
</comment>
<evidence type="ECO:0000256" key="1">
    <source>
        <dbReference type="ARBA" id="ARBA00006865"/>
    </source>
</evidence>
<evidence type="ECO:0000256" key="3">
    <source>
        <dbReference type="SAM" id="SignalP"/>
    </source>
</evidence>
<name>A0A084EG66_SPHYA</name>
<organism evidence="5 6">
    <name type="scientific">Sphingobium yanoikuyae</name>
    <name type="common">Sphingomonas yanoikuyae</name>
    <dbReference type="NCBI Taxonomy" id="13690"/>
    <lineage>
        <taxon>Bacteria</taxon>
        <taxon>Pseudomonadati</taxon>
        <taxon>Pseudomonadota</taxon>
        <taxon>Alphaproteobacteria</taxon>
        <taxon>Sphingomonadales</taxon>
        <taxon>Sphingomonadaceae</taxon>
        <taxon>Sphingobium</taxon>
    </lineage>
</organism>
<evidence type="ECO:0000313" key="5">
    <source>
        <dbReference type="EMBL" id="KEZ16958.1"/>
    </source>
</evidence>
<evidence type="ECO:0000313" key="6">
    <source>
        <dbReference type="Proteomes" id="UP000028534"/>
    </source>
</evidence>
<evidence type="ECO:0000256" key="2">
    <source>
        <dbReference type="SAM" id="MobiDB-lite"/>
    </source>
</evidence>
<dbReference type="InterPro" id="IPR050546">
    <property type="entry name" value="Glycosyl_Hydrlase_16"/>
</dbReference>
<dbReference type="GO" id="GO:0005975">
    <property type="term" value="P:carbohydrate metabolic process"/>
    <property type="evidence" value="ECO:0007669"/>
    <property type="project" value="InterPro"/>
</dbReference>
<dbReference type="Gene3D" id="2.60.40.2030">
    <property type="match status" value="1"/>
</dbReference>
<proteinExistence type="inferred from homology"/>
<dbReference type="InterPro" id="IPR000757">
    <property type="entry name" value="Beta-glucanase-like"/>
</dbReference>
<gene>
    <name evidence="5" type="ORF">CP98_03737</name>
</gene>
<comment type="caution">
    <text evidence="5">The sequence shown here is derived from an EMBL/GenBank/DDBJ whole genome shotgun (WGS) entry which is preliminary data.</text>
</comment>
<dbReference type="Gene3D" id="2.60.120.200">
    <property type="match status" value="1"/>
</dbReference>
<dbReference type="EMBL" id="JGVR01000025">
    <property type="protein sequence ID" value="KEZ16958.1"/>
    <property type="molecule type" value="Genomic_DNA"/>
</dbReference>
<dbReference type="PANTHER" id="PTHR10963">
    <property type="entry name" value="GLYCOSYL HYDROLASE-RELATED"/>
    <property type="match status" value="1"/>
</dbReference>
<sequence>MRSKSAGSMIGAGAIITSVFAAGAATILSGGTSTTSSSSTSTADSGTVTISSSSASSATTTSTVTTSSTSNSFADFDFGNGTVLPGKATLWIGNATYKPGSSTAYVPVYLDRATPNTVIARITTVNGTGTLKATSGTNYKTVDTVVIFRPGDPLEQTVEVPVISATEGQQFSVKLREAPWGALQGQSTATVTAKAYVAATEKATGTFREARSFAASGTLQFELLKDTHKRSVDGGWDRWATTLSHGRAQTGNGETGLYVDTTTYPGIEGPVYWSNKGLVLHSQVLKTPISYQGVTYNYGASILDGRNFLASQIGYGQYEWEAKMPNRRGSWPAFWLISTSGWPPEIDVYEGFGYQSYWDFDRHVGQTIHVGANSTRYDQRGIVIQTEQAYGLSGYSQDFHKFAVDIQRDYITWFVDGKETYQSVNPFKGFRFYPLMNVAVKTTGAYDDGSGDMTIRSFKVYSAP</sequence>
<protein>
    <submittedName>
        <fullName evidence="5">Beta-glucanase/beta-glucan synthetase</fullName>
    </submittedName>
</protein>
<feature type="chain" id="PRO_5001774292" evidence="3">
    <location>
        <begin position="22"/>
        <end position="464"/>
    </location>
</feature>
<dbReference type="PATRIC" id="fig|13690.10.peg.3825"/>
<evidence type="ECO:0000259" key="4">
    <source>
        <dbReference type="PROSITE" id="PS51762"/>
    </source>
</evidence>